<dbReference type="SFLD" id="SFLDG01387">
    <property type="entry name" value="BtrN-like_SPASM_domain_contain"/>
    <property type="match status" value="1"/>
</dbReference>
<evidence type="ECO:0000256" key="3">
    <source>
        <dbReference type="ARBA" id="ARBA00022691"/>
    </source>
</evidence>
<keyword evidence="5" id="KW-0408">Iron</keyword>
<dbReference type="GO" id="GO:0003824">
    <property type="term" value="F:catalytic activity"/>
    <property type="evidence" value="ECO:0007669"/>
    <property type="project" value="InterPro"/>
</dbReference>
<dbReference type="Pfam" id="PF13186">
    <property type="entry name" value="SPASM"/>
    <property type="match status" value="1"/>
</dbReference>
<dbReference type="Proteomes" id="UP000030661">
    <property type="component" value="Unassembled WGS sequence"/>
</dbReference>
<dbReference type="PANTHER" id="PTHR11228">
    <property type="entry name" value="RADICAL SAM DOMAIN PROTEIN"/>
    <property type="match status" value="1"/>
</dbReference>
<dbReference type="GO" id="GO:0051536">
    <property type="term" value="F:iron-sulfur cluster binding"/>
    <property type="evidence" value="ECO:0007669"/>
    <property type="project" value="UniProtKB-KW"/>
</dbReference>
<dbReference type="AlphaFoldDB" id="A0A081BVB1"/>
<keyword evidence="4" id="KW-0479">Metal-binding</keyword>
<evidence type="ECO:0000256" key="6">
    <source>
        <dbReference type="ARBA" id="ARBA00023014"/>
    </source>
</evidence>
<dbReference type="InterPro" id="IPR050377">
    <property type="entry name" value="Radical_SAM_PqqE_MftC-like"/>
</dbReference>
<name>A0A081BVB1_VECG1</name>
<dbReference type="InterPro" id="IPR034391">
    <property type="entry name" value="AdoMet-like_SPASM_containing"/>
</dbReference>
<proteinExistence type="predicted"/>
<keyword evidence="6" id="KW-0411">Iron-sulfur</keyword>
<evidence type="ECO:0000256" key="5">
    <source>
        <dbReference type="ARBA" id="ARBA00023004"/>
    </source>
</evidence>
<dbReference type="SFLD" id="SFLDG01067">
    <property type="entry name" value="SPASM/twitch_domain_containing"/>
    <property type="match status" value="1"/>
</dbReference>
<dbReference type="InterPro" id="IPR058240">
    <property type="entry name" value="rSAM_sf"/>
</dbReference>
<gene>
    <name evidence="8" type="ORF">U27_03228</name>
</gene>
<dbReference type="SUPFAM" id="SSF102114">
    <property type="entry name" value="Radical SAM enzymes"/>
    <property type="match status" value="1"/>
</dbReference>
<dbReference type="GO" id="GO:0046872">
    <property type="term" value="F:metal ion binding"/>
    <property type="evidence" value="ECO:0007669"/>
    <property type="project" value="UniProtKB-KW"/>
</dbReference>
<dbReference type="PROSITE" id="PS51918">
    <property type="entry name" value="RADICAL_SAM"/>
    <property type="match status" value="1"/>
</dbReference>
<dbReference type="CDD" id="cd01335">
    <property type="entry name" value="Radical_SAM"/>
    <property type="match status" value="1"/>
</dbReference>
<evidence type="ECO:0000313" key="8">
    <source>
        <dbReference type="EMBL" id="GAK56266.1"/>
    </source>
</evidence>
<keyword evidence="3" id="KW-0949">S-adenosyl-L-methionine</keyword>
<dbReference type="Gene3D" id="3.20.20.70">
    <property type="entry name" value="Aldolase class I"/>
    <property type="match status" value="1"/>
</dbReference>
<evidence type="ECO:0000256" key="2">
    <source>
        <dbReference type="ARBA" id="ARBA00022485"/>
    </source>
</evidence>
<organism evidence="8">
    <name type="scientific">Vecturithrix granuli</name>
    <dbReference type="NCBI Taxonomy" id="1499967"/>
    <lineage>
        <taxon>Bacteria</taxon>
        <taxon>Candidatus Moduliflexota</taxon>
        <taxon>Candidatus Vecturitrichia</taxon>
        <taxon>Candidatus Vecturitrichales</taxon>
        <taxon>Candidatus Vecturitrichaceae</taxon>
        <taxon>Candidatus Vecturithrix</taxon>
    </lineage>
</organism>
<evidence type="ECO:0000256" key="4">
    <source>
        <dbReference type="ARBA" id="ARBA00022723"/>
    </source>
</evidence>
<reference evidence="8" key="1">
    <citation type="journal article" date="2015" name="PeerJ">
        <title>First genomic representation of candidate bacterial phylum KSB3 points to enhanced environmental sensing as a trigger of wastewater bulking.</title>
        <authorList>
            <person name="Sekiguchi Y."/>
            <person name="Ohashi A."/>
            <person name="Parks D.H."/>
            <person name="Yamauchi T."/>
            <person name="Tyson G.W."/>
            <person name="Hugenholtz P."/>
        </authorList>
    </citation>
    <scope>NUCLEOTIDE SEQUENCE [LARGE SCALE GENOMIC DNA]</scope>
</reference>
<keyword evidence="2" id="KW-0004">4Fe-4S</keyword>
<evidence type="ECO:0000313" key="9">
    <source>
        <dbReference type="Proteomes" id="UP000030661"/>
    </source>
</evidence>
<comment type="cofactor">
    <cofactor evidence="1">
        <name>[4Fe-4S] cluster</name>
        <dbReference type="ChEBI" id="CHEBI:49883"/>
    </cofactor>
</comment>
<dbReference type="InterPro" id="IPR007197">
    <property type="entry name" value="rSAM"/>
</dbReference>
<evidence type="ECO:0000259" key="7">
    <source>
        <dbReference type="PROSITE" id="PS51918"/>
    </source>
</evidence>
<dbReference type="STRING" id="1499967.U27_03228"/>
<feature type="domain" description="Radical SAM core" evidence="7">
    <location>
        <begin position="126"/>
        <end position="347"/>
    </location>
</feature>
<dbReference type="Pfam" id="PF04055">
    <property type="entry name" value="Radical_SAM"/>
    <property type="match status" value="1"/>
</dbReference>
<evidence type="ECO:0000256" key="1">
    <source>
        <dbReference type="ARBA" id="ARBA00001966"/>
    </source>
</evidence>
<dbReference type="SFLD" id="SFLDS00029">
    <property type="entry name" value="Radical_SAM"/>
    <property type="match status" value="1"/>
</dbReference>
<dbReference type="InterPro" id="IPR013785">
    <property type="entry name" value="Aldolase_TIM"/>
</dbReference>
<accession>A0A081BVB1</accession>
<dbReference type="EMBL" id="DF820464">
    <property type="protein sequence ID" value="GAK56266.1"/>
    <property type="molecule type" value="Genomic_DNA"/>
</dbReference>
<dbReference type="SFLD" id="SFLDG01386">
    <property type="entry name" value="main_SPASM_domain-containing"/>
    <property type="match status" value="1"/>
</dbReference>
<dbReference type="NCBIfam" id="TIGR04085">
    <property type="entry name" value="rSAM_more_4Fe4S"/>
    <property type="match status" value="1"/>
</dbReference>
<dbReference type="eggNOG" id="COG0535">
    <property type="taxonomic scope" value="Bacteria"/>
</dbReference>
<dbReference type="PANTHER" id="PTHR11228:SF7">
    <property type="entry name" value="PQQA PEPTIDE CYCLASE"/>
    <property type="match status" value="1"/>
</dbReference>
<sequence length="456" mass="50542">MTVIHKIGKSLFSRPLRKKEAGIDLAWVDEFIANVRPYIFVREEDQILIKRPNQAQKLNASGARLLKTLLDGVSIQAVLAEFDSDPQKTTDVANFLYAVRQQLEGKLDQFTQNPAVEVRPFEMKFSQYPVLSEVAVTYRCNLKCVFCYAGSGCAANPTGSAEEMTVEQVKQVLWKIFHQAKTPSVSFTGGEPTLISELPELIRYAKELGMRVNLITNGTLITQALAREYAEHGLDSAQVSLEGVTADTHDRIVRLPGAYHKTLNAIKHLKTAGILTHTNTTITRANLHECAEFPSFVKTTLGNQKLSMNLMIPTGSGAVYDELIVSYQEIGEYVEQILAVSKREGVEFMWYSPVPMCMFNSIVHGLGNKGCSACDGLLSIGANGDVLPCASYNDPVGNLLKQDFTTIWQSAKSEMYRDKTLAHPICQTCEHFAICNGACPLYWRQVGFGELDKSNL</sequence>
<dbReference type="HOGENOM" id="CLU_009273_4_1_0"/>
<dbReference type="InterPro" id="IPR023885">
    <property type="entry name" value="4Fe4S-binding_SPASM_dom"/>
</dbReference>
<keyword evidence="9" id="KW-1185">Reference proteome</keyword>
<protein>
    <submittedName>
        <fullName evidence="8">Radical SAM domain protein</fullName>
    </submittedName>
</protein>